<evidence type="ECO:0000256" key="1">
    <source>
        <dbReference type="SAM" id="SignalP"/>
    </source>
</evidence>
<dbReference type="EMBL" id="LNIX01000011">
    <property type="protein sequence ID" value="OXA48996.1"/>
    <property type="molecule type" value="Genomic_DNA"/>
</dbReference>
<feature type="signal peptide" evidence="1">
    <location>
        <begin position="1"/>
        <end position="27"/>
    </location>
</feature>
<organism evidence="2 3">
    <name type="scientific">Folsomia candida</name>
    <name type="common">Springtail</name>
    <dbReference type="NCBI Taxonomy" id="158441"/>
    <lineage>
        <taxon>Eukaryota</taxon>
        <taxon>Metazoa</taxon>
        <taxon>Ecdysozoa</taxon>
        <taxon>Arthropoda</taxon>
        <taxon>Hexapoda</taxon>
        <taxon>Collembola</taxon>
        <taxon>Entomobryomorpha</taxon>
        <taxon>Isotomoidea</taxon>
        <taxon>Isotomidae</taxon>
        <taxon>Proisotominae</taxon>
        <taxon>Folsomia</taxon>
    </lineage>
</organism>
<feature type="chain" id="PRO_5012262777" evidence="1">
    <location>
        <begin position="28"/>
        <end position="155"/>
    </location>
</feature>
<name>A0A226DXP9_FOLCA</name>
<dbReference type="Proteomes" id="UP000198287">
    <property type="component" value="Unassembled WGS sequence"/>
</dbReference>
<sequence length="155" mass="16909">MAILVRIFHLLSIVTLLAYFLPGIVDATIICVCAAAKCDNASDTWTCQNKGFLGQDLIKSGGTCQFPRKMEFFFRLVRVLLLLTLFACFFLGKVDTTIICACIAPKCNNYTDTYTCQTVGPLGLPIFKSGGTCQFVNQQCGFRCQGGFGDICASI</sequence>
<reference evidence="2 3" key="1">
    <citation type="submission" date="2015-12" db="EMBL/GenBank/DDBJ databases">
        <title>The genome of Folsomia candida.</title>
        <authorList>
            <person name="Faddeeva A."/>
            <person name="Derks M.F."/>
            <person name="Anvar Y."/>
            <person name="Smit S."/>
            <person name="Van Straalen N."/>
            <person name="Roelofs D."/>
        </authorList>
    </citation>
    <scope>NUCLEOTIDE SEQUENCE [LARGE SCALE GENOMIC DNA]</scope>
    <source>
        <strain evidence="2 3">VU population</strain>
        <tissue evidence="2">Whole body</tissue>
    </source>
</reference>
<dbReference type="AlphaFoldDB" id="A0A226DXP9"/>
<accession>A0A226DXP9</accession>
<keyword evidence="1" id="KW-0732">Signal</keyword>
<evidence type="ECO:0000313" key="2">
    <source>
        <dbReference type="EMBL" id="OXA48996.1"/>
    </source>
</evidence>
<evidence type="ECO:0000313" key="3">
    <source>
        <dbReference type="Proteomes" id="UP000198287"/>
    </source>
</evidence>
<gene>
    <name evidence="2" type="ORF">Fcan01_16272</name>
</gene>
<comment type="caution">
    <text evidence="2">The sequence shown here is derived from an EMBL/GenBank/DDBJ whole genome shotgun (WGS) entry which is preliminary data.</text>
</comment>
<protein>
    <submittedName>
        <fullName evidence="2">Uncharacterized protein</fullName>
    </submittedName>
</protein>
<keyword evidence="3" id="KW-1185">Reference proteome</keyword>
<proteinExistence type="predicted"/>